<accession>A0A9J6P2G3</accession>
<proteinExistence type="predicted"/>
<evidence type="ECO:0000313" key="1">
    <source>
        <dbReference type="EMBL" id="MCM1990962.1"/>
    </source>
</evidence>
<reference evidence="1" key="2">
    <citation type="submission" date="2021-04" db="EMBL/GenBank/DDBJ databases">
        <authorList>
            <person name="Dong X."/>
        </authorList>
    </citation>
    <scope>NUCLEOTIDE SEQUENCE</scope>
    <source>
        <strain evidence="1">ZWT</strain>
    </source>
</reference>
<dbReference type="Proteomes" id="UP001056429">
    <property type="component" value="Unassembled WGS sequence"/>
</dbReference>
<comment type="caution">
    <text evidence="1">The sequence shown here is derived from an EMBL/GenBank/DDBJ whole genome shotgun (WGS) entry which is preliminary data.</text>
</comment>
<sequence>MREKHSIYFLIAEFENSFKIIKSLNLRDKIKNYIIDEEFDRELDNFCNNKNHIQRIIRFMKYYYRKKIINEKRIKSWLLNLFSANNFYGQYCELMAYVWMFEMEIKFTPQVMVNSNELLNKENIELDGCIVKKEIYFDIKAFGIQFYAREIFRRKLQEHFKGKIIYIEGLRDSSYKDISKYAFDAMKEIVTCLEKNQSYYIEGLRWNIKILDIGKYNINLIKKRQQKEFNPYRFARENKFFCIRKASQFTINKPFILICSFSDSFNNFYDKGNLKNTNTALRSLARRTFMELNKCNKKAIRFDGRLEQNLLIKDVVKYISAVMFINFNSGMSRIFLNPYGQNKIKKSEIFEIIRGKIWSDCEVDDFEYDIY</sequence>
<evidence type="ECO:0000313" key="2">
    <source>
        <dbReference type="Proteomes" id="UP001056429"/>
    </source>
</evidence>
<dbReference type="EMBL" id="JAGSOJ010000003">
    <property type="protein sequence ID" value="MCM1990962.1"/>
    <property type="molecule type" value="Genomic_DNA"/>
</dbReference>
<name>A0A9J6P2G3_9CLOT</name>
<gene>
    <name evidence="1" type="ORF">KDK92_14620</name>
</gene>
<dbReference type="AlphaFoldDB" id="A0A9J6P2G3"/>
<organism evidence="1 2">
    <name type="scientific">Oceanirhabdus seepicola</name>
    <dbReference type="NCBI Taxonomy" id="2828781"/>
    <lineage>
        <taxon>Bacteria</taxon>
        <taxon>Bacillati</taxon>
        <taxon>Bacillota</taxon>
        <taxon>Clostridia</taxon>
        <taxon>Eubacteriales</taxon>
        <taxon>Clostridiaceae</taxon>
        <taxon>Oceanirhabdus</taxon>
    </lineage>
</organism>
<reference evidence="1" key="1">
    <citation type="journal article" date="2021" name="mSystems">
        <title>Bacteria and Archaea Synergistically Convert Glycine Betaine to Biogenic Methane in the Formosa Cold Seep of the South China Sea.</title>
        <authorList>
            <person name="Li L."/>
            <person name="Zhang W."/>
            <person name="Zhang S."/>
            <person name="Song L."/>
            <person name="Sun Q."/>
            <person name="Zhang H."/>
            <person name="Xiang H."/>
            <person name="Dong X."/>
        </authorList>
    </citation>
    <scope>NUCLEOTIDE SEQUENCE</scope>
    <source>
        <strain evidence="1">ZWT</strain>
    </source>
</reference>
<dbReference type="RefSeq" id="WP_250860072.1">
    <property type="nucleotide sequence ID" value="NZ_JAGSOJ010000003.1"/>
</dbReference>
<keyword evidence="2" id="KW-1185">Reference proteome</keyword>
<protein>
    <submittedName>
        <fullName evidence="1">Uncharacterized protein</fullName>
    </submittedName>
</protein>